<evidence type="ECO:0000313" key="2">
    <source>
        <dbReference type="EMBL" id="GLH69634.1"/>
    </source>
</evidence>
<name>A0ABQ5Q552_9BACT</name>
<feature type="transmembrane region" description="Helical" evidence="1">
    <location>
        <begin position="373"/>
        <end position="393"/>
    </location>
</feature>
<dbReference type="PROSITE" id="PS51257">
    <property type="entry name" value="PROKAR_LIPOPROTEIN"/>
    <property type="match status" value="1"/>
</dbReference>
<gene>
    <name evidence="2" type="ORF">GETHPA_11670</name>
</gene>
<evidence type="ECO:0000256" key="1">
    <source>
        <dbReference type="SAM" id="Phobius"/>
    </source>
</evidence>
<dbReference type="RefSeq" id="WP_285723649.1">
    <property type="nucleotide sequence ID" value="NZ_BSDD01000002.1"/>
</dbReference>
<proteinExistence type="predicted"/>
<dbReference type="EMBL" id="BSDD01000002">
    <property type="protein sequence ID" value="GLH69634.1"/>
    <property type="molecule type" value="Genomic_DNA"/>
</dbReference>
<keyword evidence="1" id="KW-0812">Transmembrane</keyword>
<sequence length="399" mass="42531">MKPARLAPLLVLLTLACAKEDATGLRRRAIAAPTASGWARLPLDAAAQAETKGLWISDPAGRSVPFLVAREGLWAPQPLDLDHPVLGTDGRGRPSAEFGVKLPEGWRVGERAKLRLDLDLEGDAPWVATVEAARQRPGGAFLAFDAPPSAHLYDLAPSSRRAHLDLPWDGERYRIALRADQGRAPRIRGLRVSAETGPAALAPEQALMTALEPVPDRAREWRLTLPQADRVVGLDLTLTPPAAPLRLEAALDDGAFESLPEPVWNLPALGSSATRLSLPPTLARRVTLRLPAGARPESAVVRIRRQVLLFPAEAGQAYALHLGGEARPAPGDLGALPSSRLLLAAEPLALGPEGPDPDGLPRRVASGDRARPWMPWLAGAAVLVLALAAWRLMRGGDSV</sequence>
<dbReference type="Proteomes" id="UP001165089">
    <property type="component" value="Unassembled WGS sequence"/>
</dbReference>
<keyword evidence="1" id="KW-0472">Membrane</keyword>
<organism evidence="2 3">
    <name type="scientific">Geothrix rubra</name>
    <dbReference type="NCBI Taxonomy" id="2927977"/>
    <lineage>
        <taxon>Bacteria</taxon>
        <taxon>Pseudomonadati</taxon>
        <taxon>Acidobacteriota</taxon>
        <taxon>Holophagae</taxon>
        <taxon>Holophagales</taxon>
        <taxon>Holophagaceae</taxon>
        <taxon>Geothrix</taxon>
    </lineage>
</organism>
<protein>
    <recommendedName>
        <fullName evidence="4">DUF3999 family protein</fullName>
    </recommendedName>
</protein>
<reference evidence="2 3" key="1">
    <citation type="journal article" date="2023" name="Antonie Van Leeuwenhoek">
        <title>Mesoterricola silvestris gen. nov., sp. nov., Mesoterricola sediminis sp. nov., Geothrix oryzae sp. nov., Geothrix edaphica sp. nov., Geothrix rubra sp. nov., and Geothrix limicola sp. nov., six novel members of Acidobacteriota isolated from soils.</title>
        <authorList>
            <person name="Itoh H."/>
            <person name="Sugisawa Y."/>
            <person name="Mise K."/>
            <person name="Xu Z."/>
            <person name="Kuniyasu M."/>
            <person name="Ushijima N."/>
            <person name="Kawano K."/>
            <person name="Kobayashi E."/>
            <person name="Shiratori Y."/>
            <person name="Masuda Y."/>
            <person name="Senoo K."/>
        </authorList>
    </citation>
    <scope>NUCLEOTIDE SEQUENCE [LARGE SCALE GENOMIC DNA]</scope>
    <source>
        <strain evidence="2 3">Red803</strain>
    </source>
</reference>
<accession>A0ABQ5Q552</accession>
<evidence type="ECO:0008006" key="4">
    <source>
        <dbReference type="Google" id="ProtNLM"/>
    </source>
</evidence>
<keyword evidence="1" id="KW-1133">Transmembrane helix</keyword>
<comment type="caution">
    <text evidence="2">The sequence shown here is derived from an EMBL/GenBank/DDBJ whole genome shotgun (WGS) entry which is preliminary data.</text>
</comment>
<keyword evidence="3" id="KW-1185">Reference proteome</keyword>
<evidence type="ECO:0000313" key="3">
    <source>
        <dbReference type="Proteomes" id="UP001165089"/>
    </source>
</evidence>